<keyword evidence="2 4" id="KW-0378">Hydrolase</keyword>
<dbReference type="Pfam" id="PF17851">
    <property type="entry name" value="GH43_C2"/>
    <property type="match status" value="1"/>
</dbReference>
<comment type="similarity">
    <text evidence="1 4">Belongs to the glycosyl hydrolase 43 family.</text>
</comment>
<dbReference type="PANTHER" id="PTHR42812:SF12">
    <property type="entry name" value="BETA-XYLOSIDASE-RELATED"/>
    <property type="match status" value="1"/>
</dbReference>
<keyword evidence="3 4" id="KW-0326">Glycosidase</keyword>
<dbReference type="Gene3D" id="2.60.120.200">
    <property type="match status" value="1"/>
</dbReference>
<dbReference type="Gene3D" id="2.115.10.20">
    <property type="entry name" value="Glycosyl hydrolase domain, family 43"/>
    <property type="match status" value="1"/>
</dbReference>
<dbReference type="InterPro" id="IPR023296">
    <property type="entry name" value="Glyco_hydro_beta-prop_sf"/>
</dbReference>
<dbReference type="PANTHER" id="PTHR42812">
    <property type="entry name" value="BETA-XYLOSIDASE"/>
    <property type="match status" value="1"/>
</dbReference>
<dbReference type="GO" id="GO:0016787">
    <property type="term" value="F:hydrolase activity"/>
    <property type="evidence" value="ECO:0007669"/>
    <property type="project" value="UniProtKB-KW"/>
</dbReference>
<dbReference type="SUPFAM" id="SSF49899">
    <property type="entry name" value="Concanavalin A-like lectins/glucanases"/>
    <property type="match status" value="1"/>
</dbReference>
<name>A0ABR7PAP7_9FIRM</name>
<dbReference type="InterPro" id="IPR051795">
    <property type="entry name" value="Glycosyl_Hydrlase_43"/>
</dbReference>
<feature type="domain" description="Beta-xylosidase C-terminal Concanavalin A-like" evidence="5">
    <location>
        <begin position="324"/>
        <end position="515"/>
    </location>
</feature>
<dbReference type="CDD" id="cd18617">
    <property type="entry name" value="GH43_XynB-like"/>
    <property type="match status" value="1"/>
</dbReference>
<dbReference type="InterPro" id="IPR006710">
    <property type="entry name" value="Glyco_hydro_43"/>
</dbReference>
<evidence type="ECO:0000313" key="7">
    <source>
        <dbReference type="Proteomes" id="UP000661649"/>
    </source>
</evidence>
<dbReference type="InterPro" id="IPR013320">
    <property type="entry name" value="ConA-like_dom_sf"/>
</dbReference>
<organism evidence="6 7">
    <name type="scientific">Blautia stercoris</name>
    <dbReference type="NCBI Taxonomy" id="871664"/>
    <lineage>
        <taxon>Bacteria</taxon>
        <taxon>Bacillati</taxon>
        <taxon>Bacillota</taxon>
        <taxon>Clostridia</taxon>
        <taxon>Lachnospirales</taxon>
        <taxon>Lachnospiraceae</taxon>
        <taxon>Blautia</taxon>
    </lineage>
</organism>
<evidence type="ECO:0000313" key="6">
    <source>
        <dbReference type="EMBL" id="MBC8628477.1"/>
    </source>
</evidence>
<evidence type="ECO:0000259" key="5">
    <source>
        <dbReference type="Pfam" id="PF17851"/>
    </source>
</evidence>
<dbReference type="InterPro" id="IPR041542">
    <property type="entry name" value="GH43_C2"/>
</dbReference>
<evidence type="ECO:0000256" key="4">
    <source>
        <dbReference type="RuleBase" id="RU361187"/>
    </source>
</evidence>
<dbReference type="Proteomes" id="UP000661649">
    <property type="component" value="Unassembled WGS sequence"/>
</dbReference>
<comment type="caution">
    <text evidence="6">The sequence shown here is derived from an EMBL/GenBank/DDBJ whole genome shotgun (WGS) entry which is preliminary data.</text>
</comment>
<keyword evidence="7" id="KW-1185">Reference proteome</keyword>
<gene>
    <name evidence="6" type="ORF">H8712_07600</name>
</gene>
<dbReference type="EMBL" id="JACRTP010000003">
    <property type="protein sequence ID" value="MBC8628477.1"/>
    <property type="molecule type" value="Genomic_DNA"/>
</dbReference>
<dbReference type="RefSeq" id="WP_022304289.1">
    <property type="nucleotide sequence ID" value="NZ_DAWEED010000157.1"/>
</dbReference>
<dbReference type="Pfam" id="PF04616">
    <property type="entry name" value="Glyco_hydro_43"/>
    <property type="match status" value="1"/>
</dbReference>
<evidence type="ECO:0000256" key="3">
    <source>
        <dbReference type="ARBA" id="ARBA00023295"/>
    </source>
</evidence>
<evidence type="ECO:0000256" key="2">
    <source>
        <dbReference type="ARBA" id="ARBA00022801"/>
    </source>
</evidence>
<dbReference type="SUPFAM" id="SSF75005">
    <property type="entry name" value="Arabinanase/levansucrase/invertase"/>
    <property type="match status" value="1"/>
</dbReference>
<accession>A0ABR7PAP7</accession>
<proteinExistence type="inferred from homology"/>
<reference evidence="6 7" key="1">
    <citation type="submission" date="2020-08" db="EMBL/GenBank/DDBJ databases">
        <title>Genome public.</title>
        <authorList>
            <person name="Liu C."/>
            <person name="Sun Q."/>
        </authorList>
    </citation>
    <scope>NUCLEOTIDE SEQUENCE [LARGE SCALE GENOMIC DNA]</scope>
    <source>
        <strain evidence="6 7">3_YM_SP_D4_24.mj</strain>
    </source>
</reference>
<evidence type="ECO:0000256" key="1">
    <source>
        <dbReference type="ARBA" id="ARBA00009865"/>
    </source>
</evidence>
<sequence length="520" mass="59655">MVIAKNPILSGFYPDPSICRVGNDFYIVNSSFVYAPGVPIFHSRDLAHWEQIGNILESKEQLQVEKSEISRGIFAPTIRYHEGLFYMITTNVSYGGNFIVTAKNPEGPWSEPYYLGEEAIGIDPSLFFDDDGRCYYCGTRPNPEGVRYNGDWEIWVQELDLKSMKLVGESMAIWKGAVKGVIWPEGPHIYKIGEYYYLMHAEGGTGPEHSISVARSKKLFQWFEGCPRNPIFTHRNLGMDYPVVYAGHGDLVDDGYGNWYVVMLASRPCKKHSSMGRETFLAKVIWENGWPVIAPQVGRLEDFVEIPLEEHRFANEVTSSDCIQFWENELDERLVGIEKRDEEIYSLSERKGMLRLYCRKEKISEKDYSSYLGLRQKSYRFEVETGIEFEPKAENETAGVILYQNHENHLKFEIKQVEGKKVFEVNSYIHGEETKLSIVDISKWQGILKIMIQCHDQEARVWIGKEKNLKPVAEKIPLTAYTTEEAGGFVGCTVGMYASSNGKQSENYADFGWFYLKNMD</sequence>
<protein>
    <submittedName>
        <fullName evidence="6">Glycoside hydrolase family 43 protein</fullName>
    </submittedName>
</protein>